<dbReference type="Proteomes" id="UP000823849">
    <property type="component" value="Unassembled WGS sequence"/>
</dbReference>
<comment type="caution">
    <text evidence="3">The sequence shown here is derived from an EMBL/GenBank/DDBJ whole genome shotgun (WGS) entry which is preliminary data.</text>
</comment>
<feature type="transmembrane region" description="Helical" evidence="1">
    <location>
        <begin position="112"/>
        <end position="132"/>
    </location>
</feature>
<feature type="transmembrane region" description="Helical" evidence="1">
    <location>
        <begin position="338"/>
        <end position="358"/>
    </location>
</feature>
<evidence type="ECO:0000256" key="1">
    <source>
        <dbReference type="SAM" id="Phobius"/>
    </source>
</evidence>
<reference evidence="3" key="1">
    <citation type="journal article" date="2021" name="PeerJ">
        <title>Extensive microbial diversity within the chicken gut microbiome revealed by metagenomics and culture.</title>
        <authorList>
            <person name="Gilroy R."/>
            <person name="Ravi A."/>
            <person name="Getino M."/>
            <person name="Pursley I."/>
            <person name="Horton D.L."/>
            <person name="Alikhan N.F."/>
            <person name="Baker D."/>
            <person name="Gharbi K."/>
            <person name="Hall N."/>
            <person name="Watson M."/>
            <person name="Adriaenssens E.M."/>
            <person name="Foster-Nyarko E."/>
            <person name="Jarju S."/>
            <person name="Secka A."/>
            <person name="Antonio M."/>
            <person name="Oren A."/>
            <person name="Chaudhuri R.R."/>
            <person name="La Ragione R."/>
            <person name="Hildebrand F."/>
            <person name="Pallen M.J."/>
        </authorList>
    </citation>
    <scope>NUCLEOTIDE SEQUENCE</scope>
    <source>
        <strain evidence="3">CHK185-5351</strain>
    </source>
</reference>
<organism evidence="3 4">
    <name type="scientific">Candidatus Fusicatenibacter intestinigallinarum</name>
    <dbReference type="NCBI Taxonomy" id="2838598"/>
    <lineage>
        <taxon>Bacteria</taxon>
        <taxon>Bacillati</taxon>
        <taxon>Bacillota</taxon>
        <taxon>Clostridia</taxon>
        <taxon>Lachnospirales</taxon>
        <taxon>Lachnospiraceae</taxon>
        <taxon>Fusicatenibacter</taxon>
    </lineage>
</organism>
<feature type="transmembrane region" description="Helical" evidence="1">
    <location>
        <begin position="443"/>
        <end position="464"/>
    </location>
</feature>
<evidence type="ECO:0000313" key="4">
    <source>
        <dbReference type="Proteomes" id="UP000823849"/>
    </source>
</evidence>
<feature type="transmembrane region" description="Helical" evidence="1">
    <location>
        <begin position="226"/>
        <end position="245"/>
    </location>
</feature>
<feature type="domain" description="Nucleoside transporter/FeoB GTPase Gate" evidence="2">
    <location>
        <begin position="151"/>
        <end position="249"/>
    </location>
</feature>
<keyword evidence="1" id="KW-1133">Transmembrane helix</keyword>
<dbReference type="Pfam" id="PF07670">
    <property type="entry name" value="Gate"/>
    <property type="match status" value="1"/>
</dbReference>
<reference evidence="3" key="2">
    <citation type="submission" date="2021-04" db="EMBL/GenBank/DDBJ databases">
        <authorList>
            <person name="Gilroy R."/>
        </authorList>
    </citation>
    <scope>NUCLEOTIDE SEQUENCE</scope>
    <source>
        <strain evidence="3">CHK185-5351</strain>
    </source>
</reference>
<protein>
    <submittedName>
        <fullName evidence="3">YjiH family protein</fullName>
    </submittedName>
</protein>
<dbReference type="EMBL" id="DWWU01000002">
    <property type="protein sequence ID" value="HJC14257.1"/>
    <property type="molecule type" value="Genomic_DNA"/>
</dbReference>
<keyword evidence="1" id="KW-0472">Membrane</keyword>
<feature type="transmembrane region" description="Helical" evidence="1">
    <location>
        <begin position="144"/>
        <end position="166"/>
    </location>
</feature>
<evidence type="ECO:0000259" key="2">
    <source>
        <dbReference type="Pfam" id="PF07670"/>
    </source>
</evidence>
<feature type="transmembrane region" description="Helical" evidence="1">
    <location>
        <begin position="66"/>
        <end position="92"/>
    </location>
</feature>
<name>A0A9D2N9M3_9FIRM</name>
<feature type="transmembrane region" description="Helical" evidence="1">
    <location>
        <begin position="27"/>
        <end position="46"/>
    </location>
</feature>
<evidence type="ECO:0000313" key="3">
    <source>
        <dbReference type="EMBL" id="HJC14257.1"/>
    </source>
</evidence>
<accession>A0A9D2N9M3</accession>
<gene>
    <name evidence="3" type="ORF">H9705_00305</name>
</gene>
<proteinExistence type="predicted"/>
<sequence length="465" mass="51248">MRRWKLWRSWGEEMEKKSESTYVTKKNLAKFLLGSGFGVLMFLVPIPSGKSFTTLLDFVKTWISNLLGGSLIYIVTVLLVVAAVVSLIDFIFKPEVIRKNNYLRKAFSTTPLYLASKVIGAVTGVMVLFQVGPEVVISADTGGSIIDLCGTLLCILVAFSFVLPFLTDCGIMEFLGVITRPVVRPLFHVPGRAAVDLIASWFGASNAAVILTREQYMKGFYTKREAGYIMTNFSLVSVPFCLMVAETIGRDAEFPVFYLSICVVGVILAVILVRIPPIFTIPNTYREAVGKQVAEDLPEEKGVLAYALESSCKRAEEFHVDTVLSSGLEVMMGMMFDLIPIVASWGVIALAIATYTPFFDWISYPMGLYLQLFGVEDAFVVAPATLVGFTDMFIPALLMTGMDLTAKTSFIVGALSLIQIIYLTEVGTVIIKSEVPLGFWKLLVIFLERTLIAIPILTLIANLIY</sequence>
<dbReference type="InterPro" id="IPR011642">
    <property type="entry name" value="Gate_dom"/>
</dbReference>
<feature type="transmembrane region" description="Helical" evidence="1">
    <location>
        <begin position="257"/>
        <end position="276"/>
    </location>
</feature>
<feature type="transmembrane region" description="Helical" evidence="1">
    <location>
        <begin position="410"/>
        <end position="431"/>
    </location>
</feature>
<keyword evidence="1" id="KW-0812">Transmembrane</keyword>
<feature type="transmembrane region" description="Helical" evidence="1">
    <location>
        <begin position="378"/>
        <end position="398"/>
    </location>
</feature>
<dbReference type="AlphaFoldDB" id="A0A9D2N9M3"/>